<feature type="active site" evidence="9">
    <location>
        <position position="8"/>
    </location>
</feature>
<protein>
    <recommendedName>
        <fullName evidence="3 9">4-diphosphocytidyl-2-C-methyl-D-erythritol kinase</fullName>
        <shortName evidence="9">CMK</shortName>
        <ecNumber evidence="2 9">2.7.1.148</ecNumber>
    </recommendedName>
    <alternativeName>
        <fullName evidence="8 9">4-(cytidine-5'-diphospho)-2-C-methyl-D-erythritol kinase</fullName>
    </alternativeName>
</protein>
<dbReference type="KEGG" id="ark:D6B99_13075"/>
<feature type="binding site" evidence="9">
    <location>
        <begin position="95"/>
        <end position="105"/>
    </location>
    <ligand>
        <name>ATP</name>
        <dbReference type="ChEBI" id="CHEBI:30616"/>
    </ligand>
</feature>
<keyword evidence="5 9" id="KW-0547">Nucleotide-binding</keyword>
<evidence type="ECO:0000256" key="3">
    <source>
        <dbReference type="ARBA" id="ARBA00017473"/>
    </source>
</evidence>
<evidence type="ECO:0000256" key="6">
    <source>
        <dbReference type="ARBA" id="ARBA00022777"/>
    </source>
</evidence>
<dbReference type="EMBL" id="CP032489">
    <property type="protein sequence ID" value="AYD48454.1"/>
    <property type="molecule type" value="Genomic_DNA"/>
</dbReference>
<dbReference type="PANTHER" id="PTHR43527">
    <property type="entry name" value="4-DIPHOSPHOCYTIDYL-2-C-METHYL-D-ERYTHRITOL KINASE, CHLOROPLASTIC"/>
    <property type="match status" value="1"/>
</dbReference>
<dbReference type="RefSeq" id="WP_119989215.1">
    <property type="nucleotide sequence ID" value="NZ_CP032489.1"/>
</dbReference>
<dbReference type="Gene3D" id="3.30.70.890">
    <property type="entry name" value="GHMP kinase, C-terminal domain"/>
    <property type="match status" value="1"/>
</dbReference>
<evidence type="ECO:0000256" key="1">
    <source>
        <dbReference type="ARBA" id="ARBA00009684"/>
    </source>
</evidence>
<dbReference type="InterPro" id="IPR020568">
    <property type="entry name" value="Ribosomal_Su5_D2-typ_SF"/>
</dbReference>
<dbReference type="UniPathway" id="UPA00056">
    <property type="reaction ID" value="UER00094"/>
</dbReference>
<evidence type="ECO:0000259" key="10">
    <source>
        <dbReference type="Pfam" id="PF00288"/>
    </source>
</evidence>
<organism evidence="12 13">
    <name type="scientific">Arachidicoccus soli</name>
    <dbReference type="NCBI Taxonomy" id="2341117"/>
    <lineage>
        <taxon>Bacteria</taxon>
        <taxon>Pseudomonadati</taxon>
        <taxon>Bacteroidota</taxon>
        <taxon>Chitinophagia</taxon>
        <taxon>Chitinophagales</taxon>
        <taxon>Chitinophagaceae</taxon>
        <taxon>Arachidicoccus</taxon>
    </lineage>
</organism>
<dbReference type="EC" id="2.7.1.148" evidence="2 9"/>
<dbReference type="InterPro" id="IPR004424">
    <property type="entry name" value="IspE"/>
</dbReference>
<keyword evidence="9" id="KW-0414">Isoprene biosynthesis</keyword>
<dbReference type="Pfam" id="PF00288">
    <property type="entry name" value="GHMP_kinases_N"/>
    <property type="match status" value="1"/>
</dbReference>
<dbReference type="InterPro" id="IPR013750">
    <property type="entry name" value="GHMP_kinase_C_dom"/>
</dbReference>
<dbReference type="SUPFAM" id="SSF54211">
    <property type="entry name" value="Ribosomal protein S5 domain 2-like"/>
    <property type="match status" value="1"/>
</dbReference>
<dbReference type="PIRSF" id="PIRSF010376">
    <property type="entry name" value="IspE"/>
    <property type="match status" value="1"/>
</dbReference>
<dbReference type="GO" id="GO:0050515">
    <property type="term" value="F:4-(cytidine 5'-diphospho)-2-C-methyl-D-erythritol kinase activity"/>
    <property type="evidence" value="ECO:0007669"/>
    <property type="project" value="UniProtKB-UniRule"/>
</dbReference>
<dbReference type="InterPro" id="IPR006204">
    <property type="entry name" value="GHMP_kinase_N_dom"/>
</dbReference>
<evidence type="ECO:0000256" key="4">
    <source>
        <dbReference type="ARBA" id="ARBA00022679"/>
    </source>
</evidence>
<sequence length="275" mass="31071">MINFPNAKINLGLYVTEKRSDGFHNISTLFYPINLCDALEIIPNPHSRKTVTLNNSGINIEDSTDNNLCIKAFLLLKKDFPRLPNITCYLYKHIPLGAGLGGGSADGACMLKLLNETFQLQIKEQQLKDYALLLGSDCPFFILNKPCIASGRGELLQPVNLDLSPYFVVLIHPKIHVNTGQAFAKIRPKQPNTPLEQIIQQPIEDWKNLLKNDFEYSVFEEHPSIRLVKEKLYQEGALYASMSGSGSSVYGLFKDNPGRIKFNFPEEYFVFRSKL</sequence>
<dbReference type="Gene3D" id="3.30.230.10">
    <property type="match status" value="1"/>
</dbReference>
<dbReference type="Pfam" id="PF08544">
    <property type="entry name" value="GHMP_kinases_C"/>
    <property type="match status" value="1"/>
</dbReference>
<accession>A0A386HT43</accession>
<dbReference type="InterPro" id="IPR036554">
    <property type="entry name" value="GHMP_kinase_C_sf"/>
</dbReference>
<dbReference type="Proteomes" id="UP000266118">
    <property type="component" value="Chromosome"/>
</dbReference>
<evidence type="ECO:0000256" key="8">
    <source>
        <dbReference type="ARBA" id="ARBA00032554"/>
    </source>
</evidence>
<feature type="domain" description="GHMP kinase C-terminal" evidence="11">
    <location>
        <begin position="198"/>
        <end position="264"/>
    </location>
</feature>
<evidence type="ECO:0000259" key="11">
    <source>
        <dbReference type="Pfam" id="PF08544"/>
    </source>
</evidence>
<dbReference type="InterPro" id="IPR014721">
    <property type="entry name" value="Ribsml_uS5_D2-typ_fold_subgr"/>
</dbReference>
<dbReference type="HAMAP" id="MF_00061">
    <property type="entry name" value="IspE"/>
    <property type="match status" value="1"/>
</dbReference>
<dbReference type="SUPFAM" id="SSF55060">
    <property type="entry name" value="GHMP Kinase, C-terminal domain"/>
    <property type="match status" value="1"/>
</dbReference>
<proteinExistence type="inferred from homology"/>
<evidence type="ECO:0000313" key="13">
    <source>
        <dbReference type="Proteomes" id="UP000266118"/>
    </source>
</evidence>
<evidence type="ECO:0000256" key="7">
    <source>
        <dbReference type="ARBA" id="ARBA00022840"/>
    </source>
</evidence>
<name>A0A386HT43_9BACT</name>
<gene>
    <name evidence="9" type="primary">ispE</name>
    <name evidence="12" type="ORF">D6B99_13075</name>
</gene>
<dbReference type="GO" id="GO:0005524">
    <property type="term" value="F:ATP binding"/>
    <property type="evidence" value="ECO:0007669"/>
    <property type="project" value="UniProtKB-UniRule"/>
</dbReference>
<evidence type="ECO:0000256" key="9">
    <source>
        <dbReference type="HAMAP-Rule" id="MF_00061"/>
    </source>
</evidence>
<keyword evidence="13" id="KW-1185">Reference proteome</keyword>
<comment type="pathway">
    <text evidence="9">Isoprenoid biosynthesis; isopentenyl diphosphate biosynthesis via DXP pathway; isopentenyl diphosphate from 1-deoxy-D-xylulose 5-phosphate: step 3/6.</text>
</comment>
<keyword evidence="6 9" id="KW-0418">Kinase</keyword>
<dbReference type="PANTHER" id="PTHR43527:SF2">
    <property type="entry name" value="4-DIPHOSPHOCYTIDYL-2-C-METHYL-D-ERYTHRITOL KINASE, CHLOROPLASTIC"/>
    <property type="match status" value="1"/>
</dbReference>
<feature type="domain" description="GHMP kinase N-terminal" evidence="10">
    <location>
        <begin position="67"/>
        <end position="143"/>
    </location>
</feature>
<evidence type="ECO:0000256" key="2">
    <source>
        <dbReference type="ARBA" id="ARBA00012052"/>
    </source>
</evidence>
<dbReference type="OrthoDB" id="9809438at2"/>
<comment type="function">
    <text evidence="9">Catalyzes the phosphorylation of the position 2 hydroxy group of 4-diphosphocytidyl-2C-methyl-D-erythritol.</text>
</comment>
<comment type="similarity">
    <text evidence="1 9">Belongs to the GHMP kinase family. IspE subfamily.</text>
</comment>
<evidence type="ECO:0000256" key="5">
    <source>
        <dbReference type="ARBA" id="ARBA00022741"/>
    </source>
</evidence>
<evidence type="ECO:0000313" key="12">
    <source>
        <dbReference type="EMBL" id="AYD48454.1"/>
    </source>
</evidence>
<comment type="catalytic activity">
    <reaction evidence="9">
        <text>4-CDP-2-C-methyl-D-erythritol + ATP = 4-CDP-2-C-methyl-D-erythritol 2-phosphate + ADP + H(+)</text>
        <dbReference type="Rhea" id="RHEA:18437"/>
        <dbReference type="ChEBI" id="CHEBI:15378"/>
        <dbReference type="ChEBI" id="CHEBI:30616"/>
        <dbReference type="ChEBI" id="CHEBI:57823"/>
        <dbReference type="ChEBI" id="CHEBI:57919"/>
        <dbReference type="ChEBI" id="CHEBI:456216"/>
        <dbReference type="EC" id="2.7.1.148"/>
    </reaction>
</comment>
<reference evidence="12 13" key="1">
    <citation type="submission" date="2018-09" db="EMBL/GenBank/DDBJ databases">
        <title>Arachidicoccus sp. nov., a bacterium isolated from soil.</title>
        <authorList>
            <person name="Weon H.-Y."/>
            <person name="Kwon S.-W."/>
            <person name="Lee S.A."/>
        </authorList>
    </citation>
    <scope>NUCLEOTIDE SEQUENCE [LARGE SCALE GENOMIC DNA]</scope>
    <source>
        <strain evidence="12 13">KIS59-12</strain>
    </source>
</reference>
<feature type="active site" evidence="9">
    <location>
        <position position="137"/>
    </location>
</feature>
<dbReference type="GO" id="GO:0019288">
    <property type="term" value="P:isopentenyl diphosphate biosynthetic process, methylerythritol 4-phosphate pathway"/>
    <property type="evidence" value="ECO:0007669"/>
    <property type="project" value="UniProtKB-UniRule"/>
</dbReference>
<dbReference type="NCBIfam" id="TIGR00154">
    <property type="entry name" value="ispE"/>
    <property type="match status" value="1"/>
</dbReference>
<dbReference type="GO" id="GO:0016114">
    <property type="term" value="P:terpenoid biosynthetic process"/>
    <property type="evidence" value="ECO:0007669"/>
    <property type="project" value="UniProtKB-UniRule"/>
</dbReference>
<keyword evidence="4 9" id="KW-0808">Transferase</keyword>
<dbReference type="AlphaFoldDB" id="A0A386HT43"/>
<keyword evidence="7 9" id="KW-0067">ATP-binding</keyword>